<organism evidence="1 2">
    <name type="scientific">Candidatus Intestinimonas merdavium</name>
    <dbReference type="NCBI Taxonomy" id="2838622"/>
    <lineage>
        <taxon>Bacteria</taxon>
        <taxon>Bacillati</taxon>
        <taxon>Bacillota</taxon>
        <taxon>Clostridia</taxon>
        <taxon>Eubacteriales</taxon>
        <taxon>Intestinimonas</taxon>
    </lineage>
</organism>
<dbReference type="Gene3D" id="1.20.58.1290">
    <property type="entry name" value="CarD-like, C-terminal domain"/>
    <property type="match status" value="1"/>
</dbReference>
<name>A0A9D2CD97_9FIRM</name>
<dbReference type="Proteomes" id="UP000886824">
    <property type="component" value="Unassembled WGS sequence"/>
</dbReference>
<gene>
    <name evidence="1" type="ORF">H9826_02140</name>
</gene>
<evidence type="ECO:0000313" key="2">
    <source>
        <dbReference type="Proteomes" id="UP000886824"/>
    </source>
</evidence>
<accession>A0A9D2CD97</accession>
<dbReference type="AlphaFoldDB" id="A0A9D2CD97"/>
<dbReference type="Gene3D" id="2.40.10.170">
    <property type="match status" value="1"/>
</dbReference>
<evidence type="ECO:0008006" key="3">
    <source>
        <dbReference type="Google" id="ProtNLM"/>
    </source>
</evidence>
<comment type="caution">
    <text evidence="1">The sequence shown here is derived from an EMBL/GenBank/DDBJ whole genome shotgun (WGS) entry which is preliminary data.</text>
</comment>
<evidence type="ECO:0000313" key="1">
    <source>
        <dbReference type="EMBL" id="HIY72762.1"/>
    </source>
</evidence>
<sequence>MYQVGERIIYGGSGVCEVRAVGPLESVGGDRLYYTLVPLYGSGVIYAPVDGPVFHRPLLTPQELHGLLEQFSEIPAEPLVEHSLTALKDHYVSVLKSHDCQALVGLIKGAYEKSQRAIQHGKHPGALDQRYLKSAQDLLHGEIAAVLGIPLDEVPAYIRSIAEKGLK</sequence>
<reference evidence="1" key="2">
    <citation type="submission" date="2021-04" db="EMBL/GenBank/DDBJ databases">
        <authorList>
            <person name="Gilroy R."/>
        </authorList>
    </citation>
    <scope>NUCLEOTIDE SEQUENCE</scope>
    <source>
        <strain evidence="1">CHK33-7979</strain>
    </source>
</reference>
<protein>
    <recommendedName>
        <fullName evidence="3">CarD-like/TRCF RNAP-interacting domain-containing protein</fullName>
    </recommendedName>
</protein>
<reference evidence="1" key="1">
    <citation type="journal article" date="2021" name="PeerJ">
        <title>Extensive microbial diversity within the chicken gut microbiome revealed by metagenomics and culture.</title>
        <authorList>
            <person name="Gilroy R."/>
            <person name="Ravi A."/>
            <person name="Getino M."/>
            <person name="Pursley I."/>
            <person name="Horton D.L."/>
            <person name="Alikhan N.F."/>
            <person name="Baker D."/>
            <person name="Gharbi K."/>
            <person name="Hall N."/>
            <person name="Watson M."/>
            <person name="Adriaenssens E.M."/>
            <person name="Foster-Nyarko E."/>
            <person name="Jarju S."/>
            <person name="Secka A."/>
            <person name="Antonio M."/>
            <person name="Oren A."/>
            <person name="Chaudhuri R.R."/>
            <person name="La Ragione R."/>
            <person name="Hildebrand F."/>
            <person name="Pallen M.J."/>
        </authorList>
    </citation>
    <scope>NUCLEOTIDE SEQUENCE</scope>
    <source>
        <strain evidence="1">CHK33-7979</strain>
    </source>
</reference>
<dbReference type="InterPro" id="IPR042215">
    <property type="entry name" value="CarD-like_C"/>
</dbReference>
<dbReference type="EMBL" id="DXCX01000025">
    <property type="protein sequence ID" value="HIY72762.1"/>
    <property type="molecule type" value="Genomic_DNA"/>
</dbReference>
<proteinExistence type="predicted"/>